<name>A0A8J6MDW2_9FIRM</name>
<dbReference type="AlphaFoldDB" id="A0A8J6MDW2"/>
<dbReference type="InterPro" id="IPR021416">
    <property type="entry name" value="DUF3048_N"/>
</dbReference>
<keyword evidence="6" id="KW-1185">Reference proteome</keyword>
<dbReference type="RefSeq" id="WP_186853401.1">
    <property type="nucleotide sequence ID" value="NZ_JACOPO010000012.1"/>
</dbReference>
<dbReference type="Proteomes" id="UP000628736">
    <property type="component" value="Unassembled WGS sequence"/>
</dbReference>
<feature type="domain" description="DUF3048" evidence="4">
    <location>
        <begin position="240"/>
        <end position="356"/>
    </location>
</feature>
<evidence type="ECO:0000256" key="2">
    <source>
        <dbReference type="SAM" id="SignalP"/>
    </source>
</evidence>
<gene>
    <name evidence="5" type="ORF">H8S11_12850</name>
</gene>
<dbReference type="InterPro" id="IPR035328">
    <property type="entry name" value="DUF3048_C"/>
</dbReference>
<evidence type="ECO:0000256" key="1">
    <source>
        <dbReference type="SAM" id="MobiDB-lite"/>
    </source>
</evidence>
<dbReference type="Gene3D" id="3.50.90.10">
    <property type="entry name" value="YerB-like"/>
    <property type="match status" value="1"/>
</dbReference>
<reference evidence="5" key="1">
    <citation type="submission" date="2020-08" db="EMBL/GenBank/DDBJ databases">
        <title>Genome public.</title>
        <authorList>
            <person name="Liu C."/>
            <person name="Sun Q."/>
        </authorList>
    </citation>
    <scope>NUCLEOTIDE SEQUENCE</scope>
    <source>
        <strain evidence="5">NSJ-23</strain>
    </source>
</reference>
<proteinExistence type="predicted"/>
<sequence>MTVKRMGALLLAAALSAALTSCGKTAEDPGSGSGGEISSQEPSVSVIAPINPEPEPVYPYHNPLTGEGLEEDISGQRPFAVMLNNLSKALPQLGVSQADVIYEIVAEGGITRMLAVFQDIEGVGDLGSVRSARDYYVSLACGHDAIYVHAGGSPQAYDALQGWGMSYIDFVNGPYGDMCWRDPGRRKTTGLEHSLLTSSEKMLDQLPKRIEREHDQDFQVGWSFSKEAPAGDQQHATWLTVPFSHYKTGHFTYNSDSGLYMVEQHINGKDIPYVDGSTGQEVGFQNVLVLYTDVAQINGDSAGRMKVRTTGNGEGLLLRDGMLYEITWQRDSRNDCLSFLDQSGAPVSLGVGTSYINLVDTSAEVSWG</sequence>
<evidence type="ECO:0000313" key="5">
    <source>
        <dbReference type="EMBL" id="MBC5723696.1"/>
    </source>
</evidence>
<feature type="signal peptide" evidence="2">
    <location>
        <begin position="1"/>
        <end position="26"/>
    </location>
</feature>
<comment type="caution">
    <text evidence="5">The sequence shown here is derived from an EMBL/GenBank/DDBJ whole genome shotgun (WGS) entry which is preliminary data.</text>
</comment>
<evidence type="ECO:0000259" key="3">
    <source>
        <dbReference type="Pfam" id="PF11258"/>
    </source>
</evidence>
<feature type="chain" id="PRO_5035226807" evidence="2">
    <location>
        <begin position="27"/>
        <end position="368"/>
    </location>
</feature>
<evidence type="ECO:0000259" key="4">
    <source>
        <dbReference type="Pfam" id="PF17479"/>
    </source>
</evidence>
<dbReference type="EMBL" id="JACOPO010000012">
    <property type="protein sequence ID" value="MBC5723696.1"/>
    <property type="molecule type" value="Genomic_DNA"/>
</dbReference>
<evidence type="ECO:0000313" key="6">
    <source>
        <dbReference type="Proteomes" id="UP000628736"/>
    </source>
</evidence>
<organism evidence="5 6">
    <name type="scientific">Flintibacter hominis</name>
    <dbReference type="NCBI Taxonomy" id="2763048"/>
    <lineage>
        <taxon>Bacteria</taxon>
        <taxon>Bacillati</taxon>
        <taxon>Bacillota</taxon>
        <taxon>Clostridia</taxon>
        <taxon>Eubacteriales</taxon>
        <taxon>Flintibacter</taxon>
    </lineage>
</organism>
<dbReference type="InterPro" id="IPR023158">
    <property type="entry name" value="YerB-like_sf"/>
</dbReference>
<dbReference type="Pfam" id="PF17479">
    <property type="entry name" value="DUF3048_C"/>
    <property type="match status" value="1"/>
</dbReference>
<feature type="domain" description="DUF3048" evidence="3">
    <location>
        <begin position="64"/>
        <end position="209"/>
    </location>
</feature>
<feature type="region of interest" description="Disordered" evidence="1">
    <location>
        <begin position="22"/>
        <end position="42"/>
    </location>
</feature>
<dbReference type="PROSITE" id="PS51257">
    <property type="entry name" value="PROKAR_LIPOPROTEIN"/>
    <property type="match status" value="1"/>
</dbReference>
<dbReference type="SUPFAM" id="SSF159774">
    <property type="entry name" value="YerB-like"/>
    <property type="match status" value="1"/>
</dbReference>
<protein>
    <submittedName>
        <fullName evidence="5">DUF3048 domain-containing protein</fullName>
    </submittedName>
</protein>
<accession>A0A8J6MDW2</accession>
<dbReference type="Pfam" id="PF11258">
    <property type="entry name" value="DUF3048"/>
    <property type="match status" value="1"/>
</dbReference>
<keyword evidence="2" id="KW-0732">Signal</keyword>